<evidence type="ECO:0000256" key="7">
    <source>
        <dbReference type="ARBA" id="ARBA00022989"/>
    </source>
</evidence>
<dbReference type="RefSeq" id="XP_051359818.1">
    <property type="nucleotide sequence ID" value="XM_051509132.1"/>
</dbReference>
<evidence type="ECO:0000256" key="4">
    <source>
        <dbReference type="ARBA" id="ARBA00022692"/>
    </source>
</evidence>
<feature type="domain" description="ABC transporter" evidence="11">
    <location>
        <begin position="199"/>
        <end position="457"/>
    </location>
</feature>
<keyword evidence="13" id="KW-1185">Reference proteome</keyword>
<dbReference type="FunFam" id="3.40.50.300:FF:000054">
    <property type="entry name" value="ABC multidrug transporter atrF"/>
    <property type="match status" value="1"/>
</dbReference>
<keyword evidence="3" id="KW-0813">Transport</keyword>
<sequence length="1549" mass="172121">MDVPTPKDTDVPGGFPETPSTMHTDGAQTPTPGTGGLHAAVGAPILTGGRAPAAGAEAAAAEPSPTSTLPKQHHVSDNMNHEETTTTSSASTTPNETTSKPPLEKRPTGHTEDDLFRILSRRRTSNTHATSKDDDDQEDQSQEINRLMSRMFGNARQEQSEEENTRHAGVVFRNLTVKGVGLGASLQPTVGDVFLGLPRALKNLLTKGPKAALAKPPVRELLSQFDGCVRPGELLLVLGRPGSGCSTFLKTFCNQRAGYEGVEGDVTYGGTSAEDMAKHFRGEVIYNPEDDLHYATLTVKRTLAFALQTRTPGKESRLEGETRQDYVREFLRVVTKLFWIEHTLGTRVGNEFIRGVSGGERKRVSIAEAMITRASVQGWDNSSKGLDASTALEYVRSIRAMTNMADVTTAVSLYQAGESLYNLADKVLLIDEGKCLYFGPSEGAKKYFQDLGFACPERWTTPDFLTSVSDQHERSVREGWEDRIPRTADEFAAAYRRSEAYQNNLRDIEDFETQQLQRQQSQRERNASKKSAEKNYTLPFHQQVMACTKRQFLVMTGDRASLFGKWGGLVFQGLIVGSLFYNLQPTAAGAFPRGGTLFFLLLFNALLALAEQTAAFESKPILLKHKSFSFYRPAAYAIAQTVVDVPLIFIQVVLFNLIIYFMANLARTASQFFIATLILWLVTMTTYAFFRAISAWCKTLDTATRFTGLSIQILVVYTGYLIPPSSMPVWFSWLRWINWIQYGFECLMANEFAFLQIECVPPYLVPQVPGAEPQYQSCALKGSVPGETTVSGAAYIDAAFEYSRSHLWRNFGFLWAFFFAFVLLTTVGMECMKPNAGGGAITVFKRGQVPKTLEKAIETGGRDEKGSSDEEAGPTAHVTPAMADEGHEEQQQNLDTTNQVAKNETVFTFQNVNYTIPYEKGERKLLQDVQGYVRPGKLTALMGASGAGKTTLLNTLAQRISFGTVAGDFLVDGRPLPVSFQRATGFAEQMDVHEPTATVREALQFSALLRQPRETPRQEKLDYCETIIDLLELHDIAGATIGTIGSGLDQEQRKRLTIGVELASKPELLFFLDEPTSGLDSGAAFNIVRFLRKLADAGQAVLCTIHQPSAVLFEHFDELLLLKSGGRVVYHGPLGHDSQHLIEYFEANGAHKCPPDANPAEYMLDAIGAGDPDYRGQDWGDVWARSKAHEERSREIADMIEKRSHVEPSASLRDDREYAAPLSTQTWLVVQRSFVAYWRTPNYIIGKFMLHILTGLFNCFTFFQIGFSSTDYQNRLFSVFMTLTISPPLIQQLQPVFLNARNIFESRENNAKIYSWFAWTTAAVVVEIPYAIVAGGVYFNCWWWGIFGLDVSAFASGFAFLLVLLFELYYVSFGQAIASFAPNALLASLLVPIFFLFVVSFCGVVVPPQQLPTFWRSWMYWLSPFHYLLEGLLGVAIHDLPVRCTAAEFAQFTPPPGTSCDEYILPFIQQAGGYVETGAGGVCNYCQFATGDEFGRSFSVYYSNKWRDFGIFCGFIAFNYFVIFAATFLRFNGRNPLKAVLAKKQMAKH</sequence>
<dbReference type="Pfam" id="PF01061">
    <property type="entry name" value="ABC2_membrane"/>
    <property type="match status" value="2"/>
</dbReference>
<gene>
    <name evidence="12" type="ORF">J7T54_002604</name>
</gene>
<dbReference type="OrthoDB" id="245989at2759"/>
<keyword evidence="7 10" id="KW-1133">Transmembrane helix</keyword>
<feature type="compositionally biased region" description="Low complexity" evidence="9">
    <location>
        <begin position="47"/>
        <end position="68"/>
    </location>
</feature>
<keyword evidence="6" id="KW-0067">ATP-binding</keyword>
<dbReference type="EMBL" id="JAGIXG020000055">
    <property type="protein sequence ID" value="KAI6778962.1"/>
    <property type="molecule type" value="Genomic_DNA"/>
</dbReference>
<dbReference type="Pfam" id="PF00005">
    <property type="entry name" value="ABC_tran"/>
    <property type="match status" value="2"/>
</dbReference>
<dbReference type="PANTHER" id="PTHR19241">
    <property type="entry name" value="ATP-BINDING CASSETTE TRANSPORTER"/>
    <property type="match status" value="1"/>
</dbReference>
<keyword evidence="4 10" id="KW-0812">Transmembrane</keyword>
<reference evidence="12" key="1">
    <citation type="journal article" date="2021" name="J Fungi (Basel)">
        <title>Genomic and Metabolomic Analyses of the Marine Fungus Emericellopsis cladophorae: Insights into Saltwater Adaptability Mechanisms and Its Biosynthetic Potential.</title>
        <authorList>
            <person name="Goncalves M.F.M."/>
            <person name="Hilario S."/>
            <person name="Van de Peer Y."/>
            <person name="Esteves A.C."/>
            <person name="Alves A."/>
        </authorList>
    </citation>
    <scope>NUCLEOTIDE SEQUENCE</scope>
    <source>
        <strain evidence="12">MUM 19.33</strain>
    </source>
</reference>
<accession>A0A9P9XW75</accession>
<evidence type="ECO:0000256" key="1">
    <source>
        <dbReference type="ARBA" id="ARBA00004141"/>
    </source>
</evidence>
<dbReference type="InterPro" id="IPR013525">
    <property type="entry name" value="ABC2_TM"/>
</dbReference>
<evidence type="ECO:0000313" key="12">
    <source>
        <dbReference type="EMBL" id="KAI6778962.1"/>
    </source>
</evidence>
<feature type="transmembrane region" description="Helical" evidence="10">
    <location>
        <begin position="669"/>
        <end position="690"/>
    </location>
</feature>
<dbReference type="FunFam" id="3.40.50.300:FF:002416">
    <property type="entry name" value="ABC multidrug transporter (Eurofung)"/>
    <property type="match status" value="1"/>
</dbReference>
<dbReference type="Proteomes" id="UP001055219">
    <property type="component" value="Unassembled WGS sequence"/>
</dbReference>
<dbReference type="InterPro" id="IPR029481">
    <property type="entry name" value="ABC_trans_N"/>
</dbReference>
<dbReference type="GO" id="GO:0016020">
    <property type="term" value="C:membrane"/>
    <property type="evidence" value="ECO:0007669"/>
    <property type="project" value="UniProtKB-SubCell"/>
</dbReference>
<proteinExistence type="inferred from homology"/>
<feature type="compositionally biased region" description="Low complexity" evidence="9">
    <location>
        <begin position="85"/>
        <end position="99"/>
    </location>
</feature>
<feature type="transmembrane region" description="Helical" evidence="10">
    <location>
        <begin position="637"/>
        <end position="663"/>
    </location>
</feature>
<feature type="compositionally biased region" description="Basic and acidic residues" evidence="9">
    <location>
        <begin position="1"/>
        <end position="10"/>
    </location>
</feature>
<feature type="transmembrane region" description="Helical" evidence="10">
    <location>
        <begin position="595"/>
        <end position="616"/>
    </location>
</feature>
<evidence type="ECO:0000256" key="9">
    <source>
        <dbReference type="SAM" id="MobiDB-lite"/>
    </source>
</evidence>
<dbReference type="GO" id="GO:0016887">
    <property type="term" value="F:ATP hydrolysis activity"/>
    <property type="evidence" value="ECO:0007669"/>
    <property type="project" value="InterPro"/>
</dbReference>
<dbReference type="CDD" id="cd03232">
    <property type="entry name" value="ABCG_PDR_domain2"/>
    <property type="match status" value="1"/>
</dbReference>
<evidence type="ECO:0000256" key="8">
    <source>
        <dbReference type="ARBA" id="ARBA00023136"/>
    </source>
</evidence>
<dbReference type="Pfam" id="PF06422">
    <property type="entry name" value="PDR_CDR"/>
    <property type="match status" value="2"/>
</dbReference>
<dbReference type="PROSITE" id="PS00211">
    <property type="entry name" value="ABC_TRANSPORTER_1"/>
    <property type="match status" value="1"/>
</dbReference>
<feature type="region of interest" description="Disordered" evidence="9">
    <location>
        <begin position="1"/>
        <end position="141"/>
    </location>
</feature>
<dbReference type="InterPro" id="IPR043926">
    <property type="entry name" value="ABCG_dom"/>
</dbReference>
<feature type="transmembrane region" description="Helical" evidence="10">
    <location>
        <begin position="1316"/>
        <end position="1339"/>
    </location>
</feature>
<evidence type="ECO:0000256" key="2">
    <source>
        <dbReference type="ARBA" id="ARBA00006012"/>
    </source>
</evidence>
<dbReference type="InterPro" id="IPR034001">
    <property type="entry name" value="ABCG_PDR_1"/>
</dbReference>
<evidence type="ECO:0000256" key="5">
    <source>
        <dbReference type="ARBA" id="ARBA00022741"/>
    </source>
</evidence>
<feature type="compositionally biased region" description="Polar residues" evidence="9">
    <location>
        <begin position="18"/>
        <end position="32"/>
    </location>
</feature>
<feature type="transmembrane region" description="Helical" evidence="10">
    <location>
        <begin position="1384"/>
        <end position="1406"/>
    </location>
</feature>
<dbReference type="InterPro" id="IPR010929">
    <property type="entry name" value="PDR_CDR_ABC"/>
</dbReference>
<dbReference type="Pfam" id="PF19055">
    <property type="entry name" value="ABC2_membrane_7"/>
    <property type="match status" value="1"/>
</dbReference>
<evidence type="ECO:0000259" key="11">
    <source>
        <dbReference type="PROSITE" id="PS50893"/>
    </source>
</evidence>
<evidence type="ECO:0000256" key="3">
    <source>
        <dbReference type="ARBA" id="ARBA00022448"/>
    </source>
</evidence>
<comment type="subcellular location">
    <subcellularLocation>
        <location evidence="1">Membrane</location>
        <topology evidence="1">Multi-pass membrane protein</topology>
    </subcellularLocation>
</comment>
<feature type="transmembrane region" description="Helical" evidence="10">
    <location>
        <begin position="807"/>
        <end position="827"/>
    </location>
</feature>
<keyword evidence="8 10" id="KW-0472">Membrane</keyword>
<dbReference type="InterPro" id="IPR034003">
    <property type="entry name" value="ABCG_PDR_2"/>
</dbReference>
<comment type="caution">
    <text evidence="12">The sequence shown here is derived from an EMBL/GenBank/DDBJ whole genome shotgun (WGS) entry which is preliminary data.</text>
</comment>
<keyword evidence="5" id="KW-0547">Nucleotide-binding</keyword>
<dbReference type="InterPro" id="IPR027417">
    <property type="entry name" value="P-loop_NTPase"/>
</dbReference>
<reference evidence="12" key="2">
    <citation type="submission" date="2022-07" db="EMBL/GenBank/DDBJ databases">
        <authorList>
            <person name="Goncalves M.F.M."/>
            <person name="Hilario S."/>
            <person name="Van De Peer Y."/>
            <person name="Esteves A.C."/>
            <person name="Alves A."/>
        </authorList>
    </citation>
    <scope>NUCLEOTIDE SEQUENCE</scope>
    <source>
        <strain evidence="12">MUM 19.33</strain>
    </source>
</reference>
<dbReference type="InterPro" id="IPR003439">
    <property type="entry name" value="ABC_transporter-like_ATP-bd"/>
</dbReference>
<dbReference type="GO" id="GO:0005524">
    <property type="term" value="F:ATP binding"/>
    <property type="evidence" value="ECO:0007669"/>
    <property type="project" value="UniProtKB-KW"/>
</dbReference>
<feature type="transmembrane region" description="Helical" evidence="10">
    <location>
        <begin position="1351"/>
        <end position="1372"/>
    </location>
</feature>
<evidence type="ECO:0000256" key="10">
    <source>
        <dbReference type="SAM" id="Phobius"/>
    </source>
</evidence>
<feature type="compositionally biased region" description="Basic and acidic residues" evidence="9">
    <location>
        <begin position="74"/>
        <end position="84"/>
    </location>
</feature>
<organism evidence="12 13">
    <name type="scientific">Emericellopsis cladophorae</name>
    <dbReference type="NCBI Taxonomy" id="2686198"/>
    <lineage>
        <taxon>Eukaryota</taxon>
        <taxon>Fungi</taxon>
        <taxon>Dikarya</taxon>
        <taxon>Ascomycota</taxon>
        <taxon>Pezizomycotina</taxon>
        <taxon>Sordariomycetes</taxon>
        <taxon>Hypocreomycetidae</taxon>
        <taxon>Hypocreales</taxon>
        <taxon>Bionectriaceae</taxon>
        <taxon>Emericellopsis</taxon>
    </lineage>
</organism>
<name>A0A9P9XW75_9HYPO</name>
<dbReference type="Gene3D" id="3.40.50.300">
    <property type="entry name" value="P-loop containing nucleotide triphosphate hydrolases"/>
    <property type="match status" value="2"/>
</dbReference>
<dbReference type="SMART" id="SM00382">
    <property type="entry name" value="AAA"/>
    <property type="match status" value="2"/>
</dbReference>
<evidence type="ECO:0000256" key="6">
    <source>
        <dbReference type="ARBA" id="ARBA00022840"/>
    </source>
</evidence>
<feature type="compositionally biased region" description="Basic and acidic residues" evidence="9">
    <location>
        <begin position="102"/>
        <end position="116"/>
    </location>
</feature>
<dbReference type="GO" id="GO:0140359">
    <property type="term" value="F:ABC-type transporter activity"/>
    <property type="evidence" value="ECO:0007669"/>
    <property type="project" value="InterPro"/>
</dbReference>
<dbReference type="Pfam" id="PF14510">
    <property type="entry name" value="ABC_trans_N"/>
    <property type="match status" value="1"/>
</dbReference>
<feature type="transmembrane region" description="Helical" evidence="10">
    <location>
        <begin position="1509"/>
        <end position="1529"/>
    </location>
</feature>
<dbReference type="InterPro" id="IPR003593">
    <property type="entry name" value="AAA+_ATPase"/>
</dbReference>
<dbReference type="GeneID" id="75829114"/>
<comment type="similarity">
    <text evidence="2">Belongs to the ABC transporter superfamily. ABCG family. PDR (TC 3.A.1.205) subfamily.</text>
</comment>
<dbReference type="SUPFAM" id="SSF52540">
    <property type="entry name" value="P-loop containing nucleoside triphosphate hydrolases"/>
    <property type="match status" value="2"/>
</dbReference>
<evidence type="ECO:0000313" key="13">
    <source>
        <dbReference type="Proteomes" id="UP001055219"/>
    </source>
</evidence>
<feature type="transmembrane region" description="Helical" evidence="10">
    <location>
        <begin position="702"/>
        <end position="722"/>
    </location>
</feature>
<dbReference type="CDD" id="cd03233">
    <property type="entry name" value="ABCG_PDR_domain1"/>
    <property type="match status" value="1"/>
</dbReference>
<dbReference type="PROSITE" id="PS50893">
    <property type="entry name" value="ABC_TRANSPORTER_2"/>
    <property type="match status" value="2"/>
</dbReference>
<feature type="domain" description="ABC transporter" evidence="11">
    <location>
        <begin position="907"/>
        <end position="1150"/>
    </location>
</feature>
<feature type="transmembrane region" description="Helical" evidence="10">
    <location>
        <begin position="1248"/>
        <end position="1267"/>
    </location>
</feature>
<feature type="region of interest" description="Disordered" evidence="9">
    <location>
        <begin position="858"/>
        <end position="877"/>
    </location>
</feature>
<protein>
    <submittedName>
        <fullName evidence="12">Brefeldin A resistance protein-like protein</fullName>
    </submittedName>
</protein>
<dbReference type="InterPro" id="IPR017871">
    <property type="entry name" value="ABC_transporter-like_CS"/>
</dbReference>
<feature type="compositionally biased region" description="Basic and acidic residues" evidence="9">
    <location>
        <begin position="858"/>
        <end position="868"/>
    </location>
</feature>
<feature type="transmembrane region" description="Helical" evidence="10">
    <location>
        <begin position="562"/>
        <end position="583"/>
    </location>
</feature>